<dbReference type="CDD" id="cd01562">
    <property type="entry name" value="Thr-dehyd"/>
    <property type="match status" value="1"/>
</dbReference>
<feature type="domain" description="ACT" evidence="6">
    <location>
        <begin position="344"/>
        <end position="419"/>
    </location>
</feature>
<dbReference type="InterPro" id="IPR005789">
    <property type="entry name" value="Thr_deHydtase_catblc"/>
</dbReference>
<dbReference type="PROSITE" id="PS51671">
    <property type="entry name" value="ACT"/>
    <property type="match status" value="1"/>
</dbReference>
<dbReference type="InterPro" id="IPR002912">
    <property type="entry name" value="ACT_dom"/>
</dbReference>
<dbReference type="InterPro" id="IPR001926">
    <property type="entry name" value="TrpB-like_PALP"/>
</dbReference>
<dbReference type="InterPro" id="IPR050147">
    <property type="entry name" value="Ser/Thr_Dehydratase"/>
</dbReference>
<dbReference type="SUPFAM" id="SSF53686">
    <property type="entry name" value="Tryptophan synthase beta subunit-like PLP-dependent enzymes"/>
    <property type="match status" value="1"/>
</dbReference>
<accession>A0ABY8H899</accession>
<evidence type="ECO:0000259" key="6">
    <source>
        <dbReference type="PROSITE" id="PS51671"/>
    </source>
</evidence>
<evidence type="ECO:0000256" key="1">
    <source>
        <dbReference type="ARBA" id="ARBA00001933"/>
    </source>
</evidence>
<dbReference type="Proteomes" id="UP001219037">
    <property type="component" value="Chromosome"/>
</dbReference>
<dbReference type="GO" id="GO:0004794">
    <property type="term" value="F:threonine deaminase activity"/>
    <property type="evidence" value="ECO:0007669"/>
    <property type="project" value="UniProtKB-EC"/>
</dbReference>
<evidence type="ECO:0000256" key="3">
    <source>
        <dbReference type="ARBA" id="ARBA00012096"/>
    </source>
</evidence>
<dbReference type="Pfam" id="PF00291">
    <property type="entry name" value="PALP"/>
    <property type="match status" value="1"/>
</dbReference>
<keyword evidence="5 7" id="KW-0456">Lyase</keyword>
<dbReference type="PANTHER" id="PTHR48078:SF6">
    <property type="entry name" value="L-THREONINE DEHYDRATASE CATABOLIC TDCB"/>
    <property type="match status" value="1"/>
</dbReference>
<dbReference type="EC" id="4.3.1.19" evidence="3"/>
<reference evidence="7 8" key="1">
    <citation type="submission" date="2023-04" db="EMBL/GenBank/DDBJ databases">
        <title>Funneling lignin-derived compounds into biodiesel using alkali-halophilic Citricoccus sp. P2.</title>
        <authorList>
            <person name="Luo C.-B."/>
        </authorList>
    </citation>
    <scope>NUCLEOTIDE SEQUENCE [LARGE SCALE GENOMIC DNA]</scope>
    <source>
        <strain evidence="7 8">P2</strain>
    </source>
</reference>
<evidence type="ECO:0000256" key="4">
    <source>
        <dbReference type="ARBA" id="ARBA00022898"/>
    </source>
</evidence>
<evidence type="ECO:0000313" key="8">
    <source>
        <dbReference type="Proteomes" id="UP001219037"/>
    </source>
</evidence>
<dbReference type="Gene3D" id="3.30.70.260">
    <property type="match status" value="1"/>
</dbReference>
<dbReference type="EMBL" id="CP121252">
    <property type="protein sequence ID" value="WFP17370.1"/>
    <property type="molecule type" value="Genomic_DNA"/>
</dbReference>
<evidence type="ECO:0000313" key="7">
    <source>
        <dbReference type="EMBL" id="WFP17370.1"/>
    </source>
</evidence>
<gene>
    <name evidence="7" type="primary">ilvA</name>
    <name evidence="7" type="ORF">P8192_04470</name>
</gene>
<dbReference type="InterPro" id="IPR044561">
    <property type="entry name" value="ACT_ThrD-II-like"/>
</dbReference>
<dbReference type="RefSeq" id="WP_278158802.1">
    <property type="nucleotide sequence ID" value="NZ_CP121252.1"/>
</dbReference>
<comment type="cofactor">
    <cofactor evidence="1">
        <name>pyridoxal 5'-phosphate</name>
        <dbReference type="ChEBI" id="CHEBI:597326"/>
    </cofactor>
</comment>
<dbReference type="CDD" id="cd04886">
    <property type="entry name" value="ACT_ThrD-II-like"/>
    <property type="match status" value="1"/>
</dbReference>
<dbReference type="InterPro" id="IPR036052">
    <property type="entry name" value="TrpB-like_PALP_sf"/>
</dbReference>
<dbReference type="InterPro" id="IPR045865">
    <property type="entry name" value="ACT-like_dom_sf"/>
</dbReference>
<name>A0ABY8H899_9MICC</name>
<evidence type="ECO:0000256" key="2">
    <source>
        <dbReference type="ARBA" id="ARBA00010869"/>
    </source>
</evidence>
<keyword evidence="8" id="KW-1185">Reference proteome</keyword>
<evidence type="ECO:0000256" key="5">
    <source>
        <dbReference type="ARBA" id="ARBA00023239"/>
    </source>
</evidence>
<dbReference type="Gene3D" id="3.40.50.1100">
    <property type="match status" value="2"/>
</dbReference>
<sequence length="419" mass="43912">MTEDSVISHLPVQFEQIEAARAALEGVVLSTPMDHSRALGRSVGATVHLKCENLQRAGSFKVRGAYVHMASLTEEERARGVVAASAGNHAQGVALAAKRLGIKATIFMPQGVALPKLQATQDHGAVVRLHGNNVDEALAEAQRYAEDSGAVFIHPFDNPHVVAGQGTIGLEILEQQPDVDTIVMGIGGGGLLAGVAVAVKEMARRQGRTINIIGVQAANAAAYPPSLAADAVVPLSNVSTIADGIAVGRPGQIPFQIIKELVDGVVTVTEEEIANALVFLLERSKMVVEPAGAVGVAALLAGKLDELGISSTSTVAVLSGGNIDPMLMLKVIQSGLAAAGRFLTVRIALRDRPGELMTISRIIAETEANVTRVDHSRIGDTLGLGDVHITIDMETRGRDHSEEVLGRLRAAGYQPIKQN</sequence>
<dbReference type="SUPFAM" id="SSF55021">
    <property type="entry name" value="ACT-like"/>
    <property type="match status" value="1"/>
</dbReference>
<comment type="similarity">
    <text evidence="2">Belongs to the serine/threonine dehydratase family.</text>
</comment>
<dbReference type="NCBIfam" id="TIGR01127">
    <property type="entry name" value="ilvA_1Cterm"/>
    <property type="match status" value="1"/>
</dbReference>
<organism evidence="7 8">
    <name type="scientific">Citricoccus muralis</name>
    <dbReference type="NCBI Taxonomy" id="169134"/>
    <lineage>
        <taxon>Bacteria</taxon>
        <taxon>Bacillati</taxon>
        <taxon>Actinomycetota</taxon>
        <taxon>Actinomycetes</taxon>
        <taxon>Micrococcales</taxon>
        <taxon>Micrococcaceae</taxon>
        <taxon>Citricoccus</taxon>
    </lineage>
</organism>
<dbReference type="PANTHER" id="PTHR48078">
    <property type="entry name" value="THREONINE DEHYDRATASE, MITOCHONDRIAL-RELATED"/>
    <property type="match status" value="1"/>
</dbReference>
<proteinExistence type="inferred from homology"/>
<protein>
    <recommendedName>
        <fullName evidence="3">threonine ammonia-lyase</fullName>
        <ecNumber evidence="3">4.3.1.19</ecNumber>
    </recommendedName>
</protein>
<keyword evidence="4" id="KW-0663">Pyridoxal phosphate</keyword>